<gene>
    <name evidence="3" type="ORF">QYE76_050162</name>
</gene>
<comment type="caution">
    <text evidence="3">The sequence shown here is derived from an EMBL/GenBank/DDBJ whole genome shotgun (WGS) entry which is preliminary data.</text>
</comment>
<protein>
    <submittedName>
        <fullName evidence="3">Uncharacterized protein</fullName>
    </submittedName>
</protein>
<sequence>MTSTACHARRERHHRVLGVALRPLVVVAADRGRLGRCRGGGGEGGTCGQVSARRRGEARRGGDMAGMAIHIGEEEEEPAANVTAPTSTSQTLILSETGHATEEASPPPQDLEKSTPVASPEPPRQRERGFNLARNKPLMKEFIRLGTQFIGYRDTVDSLKEALVKANKRADDLAIKLEQSEKAREKAEQGATSVGDLRKRLHQAETALSKKITHQIAREEDVIGRLESQNRRFVRKMGQDFELQDPERDHLLDALSLFEIHGDLARHSITDARTAFMHLFPYFFPTKSQPHLL</sequence>
<name>A0AAD8WIY7_LOLMU</name>
<dbReference type="Proteomes" id="UP001231189">
    <property type="component" value="Unassembled WGS sequence"/>
</dbReference>
<dbReference type="AlphaFoldDB" id="A0AAD8WIY7"/>
<proteinExistence type="predicted"/>
<evidence type="ECO:0000256" key="2">
    <source>
        <dbReference type="SAM" id="MobiDB-lite"/>
    </source>
</evidence>
<evidence type="ECO:0000313" key="4">
    <source>
        <dbReference type="Proteomes" id="UP001231189"/>
    </source>
</evidence>
<feature type="region of interest" description="Disordered" evidence="2">
    <location>
        <begin position="40"/>
        <end position="62"/>
    </location>
</feature>
<keyword evidence="4" id="KW-1185">Reference proteome</keyword>
<feature type="region of interest" description="Disordered" evidence="2">
    <location>
        <begin position="98"/>
        <end position="129"/>
    </location>
</feature>
<accession>A0AAD8WIY7</accession>
<keyword evidence="1" id="KW-0175">Coiled coil</keyword>
<dbReference type="EMBL" id="JAUUTY010000003">
    <property type="protein sequence ID" value="KAK1662003.1"/>
    <property type="molecule type" value="Genomic_DNA"/>
</dbReference>
<reference evidence="3" key="1">
    <citation type="submission" date="2023-07" db="EMBL/GenBank/DDBJ databases">
        <title>A chromosome-level genome assembly of Lolium multiflorum.</title>
        <authorList>
            <person name="Chen Y."/>
            <person name="Copetti D."/>
            <person name="Kolliker R."/>
            <person name="Studer B."/>
        </authorList>
    </citation>
    <scope>NUCLEOTIDE SEQUENCE</scope>
    <source>
        <strain evidence="3">02402/16</strain>
        <tissue evidence="3">Leaf</tissue>
    </source>
</reference>
<evidence type="ECO:0000313" key="3">
    <source>
        <dbReference type="EMBL" id="KAK1662003.1"/>
    </source>
</evidence>
<feature type="coiled-coil region" evidence="1">
    <location>
        <begin position="156"/>
        <end position="190"/>
    </location>
</feature>
<evidence type="ECO:0000256" key="1">
    <source>
        <dbReference type="SAM" id="Coils"/>
    </source>
</evidence>
<organism evidence="3 4">
    <name type="scientific">Lolium multiflorum</name>
    <name type="common">Italian ryegrass</name>
    <name type="synonym">Lolium perenne subsp. multiflorum</name>
    <dbReference type="NCBI Taxonomy" id="4521"/>
    <lineage>
        <taxon>Eukaryota</taxon>
        <taxon>Viridiplantae</taxon>
        <taxon>Streptophyta</taxon>
        <taxon>Embryophyta</taxon>
        <taxon>Tracheophyta</taxon>
        <taxon>Spermatophyta</taxon>
        <taxon>Magnoliopsida</taxon>
        <taxon>Liliopsida</taxon>
        <taxon>Poales</taxon>
        <taxon>Poaceae</taxon>
        <taxon>BOP clade</taxon>
        <taxon>Pooideae</taxon>
        <taxon>Poodae</taxon>
        <taxon>Poeae</taxon>
        <taxon>Poeae Chloroplast Group 2 (Poeae type)</taxon>
        <taxon>Loliodinae</taxon>
        <taxon>Loliinae</taxon>
        <taxon>Lolium</taxon>
    </lineage>
</organism>